<dbReference type="RefSeq" id="WP_035070366.1">
    <property type="nucleotide sequence ID" value="NZ_JMIH01000014.1"/>
</dbReference>
<reference evidence="1 2" key="1">
    <citation type="submission" date="2014-04" db="EMBL/GenBank/DDBJ databases">
        <title>Characterization and application of a salt tolerant electro-active bacterium.</title>
        <authorList>
            <person name="Yang L."/>
            <person name="Wei S."/>
            <person name="Tay Q.X.M."/>
        </authorList>
    </citation>
    <scope>NUCLEOTIDE SEQUENCE [LARGE SCALE GENOMIC DNA]</scope>
    <source>
        <strain evidence="1 2">LY1</strain>
    </source>
</reference>
<comment type="caution">
    <text evidence="1">The sequence shown here is derived from an EMBL/GenBank/DDBJ whole genome shotgun (WGS) entry which is preliminary data.</text>
</comment>
<dbReference type="Proteomes" id="UP000027821">
    <property type="component" value="Unassembled WGS sequence"/>
</dbReference>
<accession>A0A074L251</accession>
<evidence type="ECO:0000313" key="2">
    <source>
        <dbReference type="Proteomes" id="UP000027821"/>
    </source>
</evidence>
<dbReference type="OrthoDB" id="1523307at2"/>
<protein>
    <submittedName>
        <fullName evidence="1">Uncharacterized protein</fullName>
    </submittedName>
</protein>
<dbReference type="EMBL" id="JMIH01000014">
    <property type="protein sequence ID" value="KEO74550.1"/>
    <property type="molecule type" value="Genomic_DNA"/>
</dbReference>
<dbReference type="AlphaFoldDB" id="A0A074L251"/>
<keyword evidence="2" id="KW-1185">Reference proteome</keyword>
<proteinExistence type="predicted"/>
<gene>
    <name evidence="1" type="ORF">EL17_02425</name>
</gene>
<name>A0A074L251_9BACT</name>
<dbReference type="STRING" id="1048983.EL17_02425"/>
<sequence>MNKLSENWFSEGLIDFEYKKYLLLAYLQDVKKQFDQVKLYPSLADLMVQHKKMADFQAEHAHLRMSFPKKIKGISKNATSLDYEPLIRKSQLMQELESIVDYALPHLLKKIDEGKSIYDFIEDNLEIEPIGIRPIYQHEGYAFLSYKNESDIYIYRYKVRLFENSLDAFRGVRLNFVKTVKSTLFDTETKIKMDLSKNYIDLPNPAVWRIHSRHHVPLEESLVPISKRLLLKYVA</sequence>
<dbReference type="eggNOG" id="ENOG502ZA5E">
    <property type="taxonomic scope" value="Bacteria"/>
</dbReference>
<organism evidence="1 2">
    <name type="scientific">Anditalea andensis</name>
    <dbReference type="NCBI Taxonomy" id="1048983"/>
    <lineage>
        <taxon>Bacteria</taxon>
        <taxon>Pseudomonadati</taxon>
        <taxon>Bacteroidota</taxon>
        <taxon>Cytophagia</taxon>
        <taxon>Cytophagales</taxon>
        <taxon>Cytophagaceae</taxon>
        <taxon>Anditalea</taxon>
    </lineage>
</organism>
<evidence type="ECO:0000313" key="1">
    <source>
        <dbReference type="EMBL" id="KEO74550.1"/>
    </source>
</evidence>